<feature type="region of interest" description="Disordered" evidence="1">
    <location>
        <begin position="1"/>
        <end position="28"/>
    </location>
</feature>
<dbReference type="Proteomes" id="UP000295781">
    <property type="component" value="Chromosome"/>
</dbReference>
<dbReference type="InterPro" id="IPR029033">
    <property type="entry name" value="His_PPase_superfam"/>
</dbReference>
<organism evidence="2 3">
    <name type="scientific">Sorangium cellulosum</name>
    <name type="common">Polyangium cellulosum</name>
    <dbReference type="NCBI Taxonomy" id="56"/>
    <lineage>
        <taxon>Bacteria</taxon>
        <taxon>Pseudomonadati</taxon>
        <taxon>Myxococcota</taxon>
        <taxon>Polyangia</taxon>
        <taxon>Polyangiales</taxon>
        <taxon>Polyangiaceae</taxon>
        <taxon>Sorangium</taxon>
    </lineage>
</organism>
<dbReference type="SMART" id="SM00855">
    <property type="entry name" value="PGAM"/>
    <property type="match status" value="1"/>
</dbReference>
<gene>
    <name evidence="2" type="primary">sixA</name>
    <name evidence="2" type="ORF">SOCEGT47_054140</name>
</gene>
<dbReference type="OrthoDB" id="194934at2"/>
<feature type="compositionally biased region" description="Basic and acidic residues" evidence="1">
    <location>
        <begin position="9"/>
        <end position="28"/>
    </location>
</feature>
<protein>
    <submittedName>
        <fullName evidence="2">Phosphohistidine phosphatase</fullName>
        <ecNumber evidence="2">3.1.3.-</ecNumber>
    </submittedName>
</protein>
<evidence type="ECO:0000313" key="2">
    <source>
        <dbReference type="EMBL" id="AUX24874.1"/>
    </source>
</evidence>
<proteinExistence type="predicted"/>
<dbReference type="SUPFAM" id="SSF53254">
    <property type="entry name" value="Phosphoglycerate mutase-like"/>
    <property type="match status" value="1"/>
</dbReference>
<dbReference type="EMBL" id="CP012670">
    <property type="protein sequence ID" value="AUX24874.1"/>
    <property type="molecule type" value="Genomic_DNA"/>
</dbReference>
<dbReference type="RefSeq" id="WP_129351437.1">
    <property type="nucleotide sequence ID" value="NZ_CP012670.1"/>
</dbReference>
<accession>A0A4P2Q5Z9</accession>
<keyword evidence="2" id="KW-0378">Hydrolase</keyword>
<evidence type="ECO:0000313" key="3">
    <source>
        <dbReference type="Proteomes" id="UP000295781"/>
    </source>
</evidence>
<name>A0A4P2Q5Z9_SORCE</name>
<reference evidence="2 3" key="1">
    <citation type="submission" date="2015-09" db="EMBL/GenBank/DDBJ databases">
        <title>Sorangium comparison.</title>
        <authorList>
            <person name="Zaburannyi N."/>
            <person name="Bunk B."/>
            <person name="Overmann J."/>
            <person name="Mueller R."/>
        </authorList>
    </citation>
    <scope>NUCLEOTIDE SEQUENCE [LARGE SCALE GENOMIC DNA]</scope>
    <source>
        <strain evidence="2 3">So ceGT47</strain>
    </source>
</reference>
<dbReference type="Pfam" id="PF00300">
    <property type="entry name" value="His_Phos_1"/>
    <property type="match status" value="1"/>
</dbReference>
<sequence>MHLYVMRHGPAEERSPTGRDADRRLTSEGRERVRRVSLELRRLRGGAPLPRLLSSPLARARETGEITAPICDAPEVELRDELSLDADLPLALVASLARGGADALLVGHQPSVEHLVRTLVDAPGRAATGMRLRGFVTALVVALEPEAAPHADGRWRIAQILDPHALG</sequence>
<dbReference type="AlphaFoldDB" id="A0A4P2Q5Z9"/>
<dbReference type="EC" id="3.1.3.-" evidence="2"/>
<evidence type="ECO:0000256" key="1">
    <source>
        <dbReference type="SAM" id="MobiDB-lite"/>
    </source>
</evidence>
<dbReference type="GO" id="GO:0016787">
    <property type="term" value="F:hydrolase activity"/>
    <property type="evidence" value="ECO:0007669"/>
    <property type="project" value="UniProtKB-KW"/>
</dbReference>
<dbReference type="InterPro" id="IPR013078">
    <property type="entry name" value="His_Pase_superF_clade-1"/>
</dbReference>
<dbReference type="CDD" id="cd07067">
    <property type="entry name" value="HP_PGM_like"/>
    <property type="match status" value="1"/>
</dbReference>
<dbReference type="Gene3D" id="3.40.50.1240">
    <property type="entry name" value="Phosphoglycerate mutase-like"/>
    <property type="match status" value="1"/>
</dbReference>